<name>A0A7G6E0S6_THEFR</name>
<evidence type="ECO:0000256" key="1">
    <source>
        <dbReference type="SAM" id="Coils"/>
    </source>
</evidence>
<sequence>MVNEQEFIRLKNRIKELENQVEHLRISRRVLMNLIEKIEKEKRTILSQLEKENKRLQHNNQRYAQWLMKKNRKIVELEAIFKNGTTHMISEELWEKDT</sequence>
<dbReference type="RefSeq" id="WP_034419836.1">
    <property type="nucleotide sequence ID" value="NZ_CP045798.1"/>
</dbReference>
<accession>A0A7G6E0S6</accession>
<dbReference type="Proteomes" id="UP000515847">
    <property type="component" value="Chromosome"/>
</dbReference>
<evidence type="ECO:0000313" key="3">
    <source>
        <dbReference type="Proteomes" id="UP000515847"/>
    </source>
</evidence>
<dbReference type="KEGG" id="tfr:BR63_04765"/>
<keyword evidence="2" id="KW-0648">Protein biosynthesis</keyword>
<proteinExistence type="predicted"/>
<dbReference type="OrthoDB" id="1683221at2"/>
<dbReference type="GO" id="GO:0003743">
    <property type="term" value="F:translation initiation factor activity"/>
    <property type="evidence" value="ECO:0007669"/>
    <property type="project" value="UniProtKB-KW"/>
</dbReference>
<protein>
    <submittedName>
        <fullName evidence="2">Translation initiation factor 2</fullName>
    </submittedName>
</protein>
<gene>
    <name evidence="2" type="ORF">BR63_04765</name>
</gene>
<keyword evidence="2" id="KW-0396">Initiation factor</keyword>
<evidence type="ECO:0000313" key="2">
    <source>
        <dbReference type="EMBL" id="QNB45680.1"/>
    </source>
</evidence>
<reference evidence="2 3" key="1">
    <citation type="journal article" date="2019" name="Front. Microbiol.">
        <title>Thermoanaerosceptrum fracticalcis gen. nov. sp. nov., a Novel Fumarate-Fermenting Microorganism From a Deep Fractured Carbonate Aquifer of the US Great Basin.</title>
        <authorList>
            <person name="Hamilton-Brehm S.D."/>
            <person name="Stewart L.E."/>
            <person name="Zavarin M."/>
            <person name="Caldwell M."/>
            <person name="Lawson P.A."/>
            <person name="Onstott T.C."/>
            <person name="Grzymski J."/>
            <person name="Neveux I."/>
            <person name="Lollar B.S."/>
            <person name="Russell C.E."/>
            <person name="Moser D.P."/>
        </authorList>
    </citation>
    <scope>NUCLEOTIDE SEQUENCE [LARGE SCALE GENOMIC DNA]</scope>
    <source>
        <strain evidence="2 3">DRI-13</strain>
    </source>
</reference>
<feature type="coiled-coil region" evidence="1">
    <location>
        <begin position="7"/>
        <end position="66"/>
    </location>
</feature>
<dbReference type="EMBL" id="CP045798">
    <property type="protein sequence ID" value="QNB45680.1"/>
    <property type="molecule type" value="Genomic_DNA"/>
</dbReference>
<keyword evidence="1" id="KW-0175">Coiled coil</keyword>
<keyword evidence="3" id="KW-1185">Reference proteome</keyword>
<organism evidence="2 3">
    <name type="scientific">Thermanaerosceptrum fracticalcis</name>
    <dbReference type="NCBI Taxonomy" id="1712410"/>
    <lineage>
        <taxon>Bacteria</taxon>
        <taxon>Bacillati</taxon>
        <taxon>Bacillota</taxon>
        <taxon>Clostridia</taxon>
        <taxon>Eubacteriales</taxon>
        <taxon>Peptococcaceae</taxon>
        <taxon>Thermanaerosceptrum</taxon>
    </lineage>
</organism>
<dbReference type="AlphaFoldDB" id="A0A7G6E0S6"/>